<dbReference type="AlphaFoldDB" id="A0A812J6S7"/>
<evidence type="ECO:0000313" key="2">
    <source>
        <dbReference type="Proteomes" id="UP000604046"/>
    </source>
</evidence>
<proteinExistence type="predicted"/>
<comment type="caution">
    <text evidence="1">The sequence shown here is derived from an EMBL/GenBank/DDBJ whole genome shotgun (WGS) entry which is preliminary data.</text>
</comment>
<name>A0A812J6S7_9DINO</name>
<sequence>MLPLRELVGDQIVEINGKRVAAFDEFLEQFLAAQVQGFPITFSVLRREAPEQVPEEDPLESFFSEMDFADLAGRLKSKFGGSPGKAELASAGTGSSGDAILENPYIQALRRRRTELSKSPEGWSEDSPSLAAKMATERGDALATLSRASTDTPRRFDRKPGLLDWSLCVMRPCHEKEVADELRTTPRMDYDYAQAPVWLSTNKVPNAVVLSARGQAT</sequence>
<accession>A0A812J6S7</accession>
<evidence type="ECO:0000313" key="1">
    <source>
        <dbReference type="EMBL" id="CAE7198869.1"/>
    </source>
</evidence>
<dbReference type="EMBL" id="CAJNDS010000374">
    <property type="protein sequence ID" value="CAE7198869.1"/>
    <property type="molecule type" value="Genomic_DNA"/>
</dbReference>
<reference evidence="1" key="1">
    <citation type="submission" date="2021-02" db="EMBL/GenBank/DDBJ databases">
        <authorList>
            <person name="Dougan E. K."/>
            <person name="Rhodes N."/>
            <person name="Thang M."/>
            <person name="Chan C."/>
        </authorList>
    </citation>
    <scope>NUCLEOTIDE SEQUENCE</scope>
</reference>
<keyword evidence="2" id="KW-1185">Reference proteome</keyword>
<organism evidence="1 2">
    <name type="scientific">Symbiodinium natans</name>
    <dbReference type="NCBI Taxonomy" id="878477"/>
    <lineage>
        <taxon>Eukaryota</taxon>
        <taxon>Sar</taxon>
        <taxon>Alveolata</taxon>
        <taxon>Dinophyceae</taxon>
        <taxon>Suessiales</taxon>
        <taxon>Symbiodiniaceae</taxon>
        <taxon>Symbiodinium</taxon>
    </lineage>
</organism>
<gene>
    <name evidence="1" type="primary">XI-B</name>
    <name evidence="1" type="ORF">SNAT2548_LOCUS5780</name>
</gene>
<dbReference type="Proteomes" id="UP000604046">
    <property type="component" value="Unassembled WGS sequence"/>
</dbReference>
<protein>
    <submittedName>
        <fullName evidence="1">XI-B protein</fullName>
    </submittedName>
</protein>
<dbReference type="OrthoDB" id="415687at2759"/>